<evidence type="ECO:0000313" key="1">
    <source>
        <dbReference type="EMBL" id="WAZ60717.1"/>
    </source>
</evidence>
<dbReference type="Proteomes" id="UP001164536">
    <property type="component" value="Plasmid unnamed5"/>
</dbReference>
<evidence type="ECO:0000313" key="2">
    <source>
        <dbReference type="Proteomes" id="UP001164536"/>
    </source>
</evidence>
<organism evidence="1 2">
    <name type="scientific">Citrobacter freundii</name>
    <dbReference type="NCBI Taxonomy" id="546"/>
    <lineage>
        <taxon>Bacteria</taxon>
        <taxon>Pseudomonadati</taxon>
        <taxon>Pseudomonadota</taxon>
        <taxon>Gammaproteobacteria</taxon>
        <taxon>Enterobacterales</taxon>
        <taxon>Enterobacteriaceae</taxon>
        <taxon>Citrobacter</taxon>
        <taxon>Citrobacter freundii complex</taxon>
    </lineage>
</organism>
<sequence length="115" mass="12768">MNLSALERLDLNDRLDELMVQATTAKGLDLLDLNDEIDAILVKLGYGTESIPADPAEDNTPSIVKDFLSGKFAKQAQMDFVDTLRQVGEYLNEFLTLDDMKGQANAWVAQNDYAI</sequence>
<reference evidence="1" key="1">
    <citation type="submission" date="2022-12" db="EMBL/GenBank/DDBJ databases">
        <title>2953647.</title>
        <authorList>
            <person name="Hergert J."/>
            <person name="Casey R."/>
            <person name="Wagner J."/>
            <person name="Young E.L."/>
            <person name="Oakeson K.F."/>
        </authorList>
    </citation>
    <scope>NUCLEOTIDE SEQUENCE</scope>
    <source>
        <strain evidence="1">2953647</strain>
        <plasmid evidence="1">unnamed5</plasmid>
    </source>
</reference>
<dbReference type="RefSeq" id="WP_269521595.1">
    <property type="nucleotide sequence ID" value="NZ_CP114569.1"/>
</dbReference>
<accession>A0ABY7LB47</accession>
<keyword evidence="2" id="KW-1185">Reference proteome</keyword>
<gene>
    <name evidence="1" type="ORF">O4000_28830</name>
</gene>
<proteinExistence type="predicted"/>
<geneLocation type="plasmid" evidence="1 2">
    <name>unnamed5</name>
</geneLocation>
<protein>
    <submittedName>
        <fullName evidence="1">DdrA</fullName>
    </submittedName>
</protein>
<name>A0ABY7LB47_CITFR</name>
<keyword evidence="1" id="KW-0614">Plasmid</keyword>
<dbReference type="EMBL" id="CP114569">
    <property type="protein sequence ID" value="WAZ60717.1"/>
    <property type="molecule type" value="Genomic_DNA"/>
</dbReference>